<dbReference type="PROSITE" id="PS51257">
    <property type="entry name" value="PROKAR_LIPOPROTEIN"/>
    <property type="match status" value="1"/>
</dbReference>
<dbReference type="GO" id="GO:0046872">
    <property type="term" value="F:metal ion binding"/>
    <property type="evidence" value="ECO:0007669"/>
    <property type="project" value="InterPro"/>
</dbReference>
<dbReference type="Proteomes" id="UP000236151">
    <property type="component" value="Unassembled WGS sequence"/>
</dbReference>
<keyword evidence="3 6" id="KW-0732">Signal</keyword>
<feature type="chain" id="PRO_5038895110" evidence="6">
    <location>
        <begin position="25"/>
        <end position="311"/>
    </location>
</feature>
<dbReference type="GO" id="GO:0007155">
    <property type="term" value="P:cell adhesion"/>
    <property type="evidence" value="ECO:0007669"/>
    <property type="project" value="InterPro"/>
</dbReference>
<feature type="signal peptide" evidence="6">
    <location>
        <begin position="1"/>
        <end position="24"/>
    </location>
</feature>
<dbReference type="InterPro" id="IPR006127">
    <property type="entry name" value="ZnuA-like"/>
</dbReference>
<evidence type="ECO:0000256" key="6">
    <source>
        <dbReference type="SAM" id="SignalP"/>
    </source>
</evidence>
<dbReference type="KEGG" id="cthd:CDO33_04845"/>
<dbReference type="GO" id="GO:0030001">
    <property type="term" value="P:metal ion transport"/>
    <property type="evidence" value="ECO:0007669"/>
    <property type="project" value="InterPro"/>
</dbReference>
<name>A0A2K2FHU4_9CLOT</name>
<keyword evidence="8" id="KW-1185">Reference proteome</keyword>
<comment type="caution">
    <text evidence="7">The sequence shown here is derived from an EMBL/GenBank/DDBJ whole genome shotgun (WGS) entry which is preliminary data.</text>
</comment>
<evidence type="ECO:0000256" key="4">
    <source>
        <dbReference type="RuleBase" id="RU003512"/>
    </source>
</evidence>
<dbReference type="OrthoDB" id="9810636at2"/>
<keyword evidence="2 4" id="KW-0813">Transport</keyword>
<evidence type="ECO:0000256" key="3">
    <source>
        <dbReference type="ARBA" id="ARBA00022729"/>
    </source>
</evidence>
<evidence type="ECO:0000256" key="2">
    <source>
        <dbReference type="ARBA" id="ARBA00022448"/>
    </source>
</evidence>
<dbReference type="InterPro" id="IPR006128">
    <property type="entry name" value="Lipoprotein_PsaA-like"/>
</dbReference>
<evidence type="ECO:0000256" key="5">
    <source>
        <dbReference type="SAM" id="Coils"/>
    </source>
</evidence>
<sequence length="311" mass="34603">MERMKRKLNIFLCALLMISTISLAACSSGTSGSKAEDESGKISVFTSIYPMYDFAGKIGGDKIDLYNMVPAGTEPHDWEPSPKDMARLEKADVFIYNGSGMEGWVEKVLNSINKEDMIVVEASEGVDIIENKPDDDEHISDPHVWLDPMRAGKQMENIMNALSKADPDNAKFYEENFRKYSVELEKLDKEYRDTLEKCEKKDIIVSHQAFGYLCDAYGLNQIAIGGLEADTEPSAGKIAEISDFVKEKNIKVIFFEELVSPKIAGVIAGETGAETMVLNPLEGLGDEDIKAGRDYFSVMRDNLKALEKALR</sequence>
<dbReference type="InterPro" id="IPR006129">
    <property type="entry name" value="AdhesinB"/>
</dbReference>
<evidence type="ECO:0000256" key="1">
    <source>
        <dbReference type="ARBA" id="ARBA00011028"/>
    </source>
</evidence>
<feature type="coiled-coil region" evidence="5">
    <location>
        <begin position="170"/>
        <end position="197"/>
    </location>
</feature>
<dbReference type="InterPro" id="IPR050492">
    <property type="entry name" value="Bact_metal-bind_prot9"/>
</dbReference>
<evidence type="ECO:0000313" key="7">
    <source>
        <dbReference type="EMBL" id="PNU00460.1"/>
    </source>
</evidence>
<gene>
    <name evidence="7" type="ORF">CDQ84_06415</name>
</gene>
<organism evidence="7 8">
    <name type="scientific">Clostridium thermosuccinogenes</name>
    <dbReference type="NCBI Taxonomy" id="84032"/>
    <lineage>
        <taxon>Bacteria</taxon>
        <taxon>Bacillati</taxon>
        <taxon>Bacillota</taxon>
        <taxon>Clostridia</taxon>
        <taxon>Eubacteriales</taxon>
        <taxon>Clostridiaceae</taxon>
        <taxon>Clostridium</taxon>
    </lineage>
</organism>
<dbReference type="SUPFAM" id="SSF53807">
    <property type="entry name" value="Helical backbone' metal receptor"/>
    <property type="match status" value="1"/>
</dbReference>
<dbReference type="Gene3D" id="3.40.50.1980">
    <property type="entry name" value="Nitrogenase molybdenum iron protein domain"/>
    <property type="match status" value="2"/>
</dbReference>
<dbReference type="EMBL" id="NIOJ01000011">
    <property type="protein sequence ID" value="PNU00460.1"/>
    <property type="molecule type" value="Genomic_DNA"/>
</dbReference>
<dbReference type="PANTHER" id="PTHR42953:SF3">
    <property type="entry name" value="HIGH-AFFINITY ZINC UPTAKE SYSTEM PROTEIN ZNUA"/>
    <property type="match status" value="1"/>
</dbReference>
<protein>
    <submittedName>
        <fullName evidence="7">ABC transporter substrate-binding protein</fullName>
    </submittedName>
</protein>
<keyword evidence="5" id="KW-0175">Coiled coil</keyword>
<reference evidence="8" key="1">
    <citation type="submission" date="2017-06" db="EMBL/GenBank/DDBJ databases">
        <title>Investigating the central metabolism of Clostridium thermosuccinogenes.</title>
        <authorList>
            <person name="Koendjbiharie J.G."/>
            <person name="Van Kranenburg R."/>
            <person name="Vriesendorp B."/>
        </authorList>
    </citation>
    <scope>NUCLEOTIDE SEQUENCE [LARGE SCALE GENOMIC DNA]</scope>
    <source>
        <strain evidence="8">DSM 5806</strain>
    </source>
</reference>
<dbReference type="PRINTS" id="PR00691">
    <property type="entry name" value="ADHESINB"/>
</dbReference>
<proteinExistence type="inferred from homology"/>
<comment type="similarity">
    <text evidence="1 4">Belongs to the bacterial solute-binding protein 9 family.</text>
</comment>
<dbReference type="PRINTS" id="PR00690">
    <property type="entry name" value="ADHESNFAMILY"/>
</dbReference>
<accession>A0A2K2FHU4</accession>
<dbReference type="AlphaFoldDB" id="A0A2K2FHU4"/>
<dbReference type="PANTHER" id="PTHR42953">
    <property type="entry name" value="HIGH-AFFINITY ZINC UPTAKE SYSTEM PROTEIN ZNUA-RELATED"/>
    <property type="match status" value="1"/>
</dbReference>
<dbReference type="CDD" id="cd01017">
    <property type="entry name" value="AdcA"/>
    <property type="match status" value="1"/>
</dbReference>
<evidence type="ECO:0000313" key="8">
    <source>
        <dbReference type="Proteomes" id="UP000236151"/>
    </source>
</evidence>
<dbReference type="RefSeq" id="WP_103080909.1">
    <property type="nucleotide sequence ID" value="NZ_CP021850.1"/>
</dbReference>
<dbReference type="Pfam" id="PF01297">
    <property type="entry name" value="ZnuA"/>
    <property type="match status" value="1"/>
</dbReference>